<dbReference type="Pfam" id="PF12663">
    <property type="entry name" value="DUF3788"/>
    <property type="match status" value="1"/>
</dbReference>
<reference evidence="1" key="1">
    <citation type="submission" date="2019-08" db="EMBL/GenBank/DDBJ databases">
        <authorList>
            <person name="Kucharzyk K."/>
            <person name="Murdoch R.W."/>
            <person name="Higgins S."/>
            <person name="Loffler F."/>
        </authorList>
    </citation>
    <scope>NUCLEOTIDE SEQUENCE</scope>
</reference>
<comment type="caution">
    <text evidence="1">The sequence shown here is derived from an EMBL/GenBank/DDBJ whole genome shotgun (WGS) entry which is preliminary data.</text>
</comment>
<organism evidence="1">
    <name type="scientific">bioreactor metagenome</name>
    <dbReference type="NCBI Taxonomy" id="1076179"/>
    <lineage>
        <taxon>unclassified sequences</taxon>
        <taxon>metagenomes</taxon>
        <taxon>ecological metagenomes</taxon>
    </lineage>
</organism>
<gene>
    <name evidence="1" type="ORF">SDC9_158391</name>
</gene>
<accession>A0A645FAZ9</accession>
<proteinExistence type="predicted"/>
<protein>
    <submittedName>
        <fullName evidence="1">Uncharacterized protein</fullName>
    </submittedName>
</protein>
<evidence type="ECO:0000313" key="1">
    <source>
        <dbReference type="EMBL" id="MPN11090.1"/>
    </source>
</evidence>
<sequence>MIRLSNQQIDSIYGLVTAQTQELIDNKYPCSDGGWLHYRILNQDDLMDIKKLIQIKLEHNK</sequence>
<dbReference type="AlphaFoldDB" id="A0A645FAZ9"/>
<dbReference type="EMBL" id="VSSQ01057288">
    <property type="protein sequence ID" value="MPN11090.1"/>
    <property type="molecule type" value="Genomic_DNA"/>
</dbReference>
<name>A0A645FAZ9_9ZZZZ</name>
<dbReference type="InterPro" id="IPR024265">
    <property type="entry name" value="DUF3788"/>
</dbReference>